<name>A0A5C0UFB6_9PROT</name>
<organism evidence="1 2">
    <name type="scientific">Candidatus Cytomitobacter indipagum</name>
    <dbReference type="NCBI Taxonomy" id="2601575"/>
    <lineage>
        <taxon>Bacteria</taxon>
        <taxon>Pseudomonadati</taxon>
        <taxon>Pseudomonadota</taxon>
        <taxon>Alphaproteobacteria</taxon>
        <taxon>Holosporales</taxon>
        <taxon>Holosporaceae</taxon>
        <taxon>Candidatus Cytomitobacter</taxon>
    </lineage>
</organism>
<accession>A0A5C0UFB6</accession>
<reference evidence="1 2" key="1">
    <citation type="submission" date="2019-08" db="EMBL/GenBank/DDBJ databases">
        <title>Highly reduced genomes of protist endosymbionts show evolutionary convergence.</title>
        <authorList>
            <person name="George E."/>
            <person name="Husnik F."/>
            <person name="Tashyreva D."/>
            <person name="Prokopchuk G."/>
            <person name="Horak A."/>
            <person name="Kwong W.K."/>
            <person name="Lukes J."/>
            <person name="Keeling P.J."/>
        </authorList>
    </citation>
    <scope>NUCLEOTIDE SEQUENCE [LARGE SCALE GENOMIC DNA]</scope>
    <source>
        <strain evidence="1">1605</strain>
    </source>
</reference>
<dbReference type="AlphaFoldDB" id="A0A5C0UFB6"/>
<sequence>MTQCSMNISKLLLSDILMQSMVTAPDEVMIDMMKEDIEVYKKVREENDTNHQAIIFNQKASFHLCSAQTKNKLQ</sequence>
<evidence type="ECO:0000313" key="1">
    <source>
        <dbReference type="EMBL" id="QEK37952.1"/>
    </source>
</evidence>
<evidence type="ECO:0000313" key="2">
    <source>
        <dbReference type="Proteomes" id="UP000325155"/>
    </source>
</evidence>
<gene>
    <name evidence="1" type="ORF">FZC35_00965</name>
</gene>
<proteinExistence type="predicted"/>
<protein>
    <submittedName>
        <fullName evidence="1">Uncharacterized protein</fullName>
    </submittedName>
</protein>
<dbReference type="RefSeq" id="WP_148980799.1">
    <property type="nucleotide sequence ID" value="NZ_CP043315.1"/>
</dbReference>
<dbReference type="Proteomes" id="UP000325155">
    <property type="component" value="Chromosome"/>
</dbReference>
<keyword evidence="2" id="KW-1185">Reference proteome</keyword>
<dbReference type="EMBL" id="CP043315">
    <property type="protein sequence ID" value="QEK37952.1"/>
    <property type="molecule type" value="Genomic_DNA"/>
</dbReference>
<dbReference type="KEGG" id="cip:FZC35_00965"/>